<dbReference type="AlphaFoldDB" id="A0A7J7LAI5"/>
<name>A0A7J7LAI5_9MAGN</name>
<reference evidence="2 3" key="1">
    <citation type="journal article" date="2020" name="IScience">
        <title>Genome Sequencing of the Endangered Kingdonia uniflora (Circaeasteraceae, Ranunculales) Reveals Potential Mechanisms of Evolutionary Specialization.</title>
        <authorList>
            <person name="Sun Y."/>
            <person name="Deng T."/>
            <person name="Zhang A."/>
            <person name="Moore M.J."/>
            <person name="Landis J.B."/>
            <person name="Lin N."/>
            <person name="Zhang H."/>
            <person name="Zhang X."/>
            <person name="Huang J."/>
            <person name="Zhang X."/>
            <person name="Sun H."/>
            <person name="Wang H."/>
        </authorList>
    </citation>
    <scope>NUCLEOTIDE SEQUENCE [LARGE SCALE GENOMIC DNA]</scope>
    <source>
        <strain evidence="2">TB1705</strain>
        <tissue evidence="2">Leaf</tissue>
    </source>
</reference>
<evidence type="ECO:0000313" key="3">
    <source>
        <dbReference type="Proteomes" id="UP000541444"/>
    </source>
</evidence>
<comment type="caution">
    <text evidence="2">The sequence shown here is derived from an EMBL/GenBank/DDBJ whole genome shotgun (WGS) entry which is preliminary data.</text>
</comment>
<evidence type="ECO:0000313" key="2">
    <source>
        <dbReference type="EMBL" id="KAF6139568.1"/>
    </source>
</evidence>
<accession>A0A7J7LAI5</accession>
<evidence type="ECO:0000256" key="1">
    <source>
        <dbReference type="SAM" id="MobiDB-lite"/>
    </source>
</evidence>
<feature type="region of interest" description="Disordered" evidence="1">
    <location>
        <begin position="28"/>
        <end position="65"/>
    </location>
</feature>
<keyword evidence="3" id="KW-1185">Reference proteome</keyword>
<proteinExistence type="predicted"/>
<feature type="compositionally biased region" description="Basic and acidic residues" evidence="1">
    <location>
        <begin position="28"/>
        <end position="51"/>
    </location>
</feature>
<organism evidence="2 3">
    <name type="scientific">Kingdonia uniflora</name>
    <dbReference type="NCBI Taxonomy" id="39325"/>
    <lineage>
        <taxon>Eukaryota</taxon>
        <taxon>Viridiplantae</taxon>
        <taxon>Streptophyta</taxon>
        <taxon>Embryophyta</taxon>
        <taxon>Tracheophyta</taxon>
        <taxon>Spermatophyta</taxon>
        <taxon>Magnoliopsida</taxon>
        <taxon>Ranunculales</taxon>
        <taxon>Circaeasteraceae</taxon>
        <taxon>Kingdonia</taxon>
    </lineage>
</organism>
<gene>
    <name evidence="2" type="ORF">GIB67_015525</name>
</gene>
<sequence>MVDDEVEVEIKVNLEVISSEYGGDRLEWKKGDEKDDKYDEKDGEKKAKSVEEEQPQVAEEKEVQEIKDSEQQTVVVYYDRKKDEWKKPMRSLMFTLKLDSIF</sequence>
<dbReference type="EMBL" id="JACGCM010002464">
    <property type="protein sequence ID" value="KAF6139568.1"/>
    <property type="molecule type" value="Genomic_DNA"/>
</dbReference>
<dbReference type="Proteomes" id="UP000541444">
    <property type="component" value="Unassembled WGS sequence"/>
</dbReference>
<protein>
    <submittedName>
        <fullName evidence="2">Uncharacterized protein</fullName>
    </submittedName>
</protein>